<dbReference type="PANTHER" id="PTHR24421">
    <property type="entry name" value="NITRATE/NITRITE SENSOR PROTEIN NARX-RELATED"/>
    <property type="match status" value="1"/>
</dbReference>
<keyword evidence="3" id="KW-0902">Two-component regulatory system</keyword>
<protein>
    <recommendedName>
        <fullName evidence="5">Histidine kinase/HSP90-like ATPase domain-containing protein</fullName>
    </recommendedName>
</protein>
<dbReference type="Gene3D" id="2.60.40.10">
    <property type="entry name" value="Immunoglobulins"/>
    <property type="match status" value="1"/>
</dbReference>
<feature type="transmembrane region" description="Helical" evidence="4">
    <location>
        <begin position="731"/>
        <end position="749"/>
    </location>
</feature>
<organism evidence="6 7">
    <name type="scientific">Duganella callida</name>
    <dbReference type="NCBI Taxonomy" id="2561932"/>
    <lineage>
        <taxon>Bacteria</taxon>
        <taxon>Pseudomonadati</taxon>
        <taxon>Pseudomonadota</taxon>
        <taxon>Betaproteobacteria</taxon>
        <taxon>Burkholderiales</taxon>
        <taxon>Oxalobacteraceae</taxon>
        <taxon>Telluria group</taxon>
        <taxon>Duganella</taxon>
    </lineage>
</organism>
<dbReference type="EMBL" id="SPVG01000146">
    <property type="protein sequence ID" value="TFW20620.1"/>
    <property type="molecule type" value="Genomic_DNA"/>
</dbReference>
<name>A0A4Y9SD25_9BURK</name>
<keyword evidence="4" id="KW-0472">Membrane</keyword>
<dbReference type="SUPFAM" id="SSF55874">
    <property type="entry name" value="ATPase domain of HSP90 chaperone/DNA topoisomerase II/histidine kinase"/>
    <property type="match status" value="1"/>
</dbReference>
<keyword evidence="4" id="KW-1133">Transmembrane helix</keyword>
<evidence type="ECO:0000256" key="2">
    <source>
        <dbReference type="ARBA" id="ARBA00022777"/>
    </source>
</evidence>
<dbReference type="Gene3D" id="1.20.5.1930">
    <property type="match status" value="1"/>
</dbReference>
<dbReference type="Pfam" id="PF07494">
    <property type="entry name" value="Reg_prop"/>
    <property type="match status" value="1"/>
</dbReference>
<keyword evidence="4" id="KW-0812">Transmembrane</keyword>
<dbReference type="Gene3D" id="2.130.10.10">
    <property type="entry name" value="YVTN repeat-like/Quinoprotein amine dehydrogenase"/>
    <property type="match status" value="2"/>
</dbReference>
<dbReference type="PANTHER" id="PTHR24421:SF62">
    <property type="entry name" value="SENSORY TRANSDUCTION HISTIDINE KINASE"/>
    <property type="match status" value="1"/>
</dbReference>
<dbReference type="InterPro" id="IPR013783">
    <property type="entry name" value="Ig-like_fold"/>
</dbReference>
<dbReference type="InterPro" id="IPR011712">
    <property type="entry name" value="Sig_transdc_His_kin_sub3_dim/P"/>
</dbReference>
<evidence type="ECO:0000256" key="1">
    <source>
        <dbReference type="ARBA" id="ARBA00022679"/>
    </source>
</evidence>
<dbReference type="GO" id="GO:0046983">
    <property type="term" value="F:protein dimerization activity"/>
    <property type="evidence" value="ECO:0007669"/>
    <property type="project" value="InterPro"/>
</dbReference>
<dbReference type="InterPro" id="IPR011123">
    <property type="entry name" value="Y_Y_Y"/>
</dbReference>
<dbReference type="SMART" id="SM00387">
    <property type="entry name" value="HATPase_c"/>
    <property type="match status" value="1"/>
</dbReference>
<proteinExistence type="predicted"/>
<dbReference type="SUPFAM" id="SSF63829">
    <property type="entry name" value="Calcium-dependent phosphotriesterase"/>
    <property type="match status" value="2"/>
</dbReference>
<dbReference type="GO" id="GO:0000155">
    <property type="term" value="F:phosphorelay sensor kinase activity"/>
    <property type="evidence" value="ECO:0007669"/>
    <property type="project" value="InterPro"/>
</dbReference>
<dbReference type="AlphaFoldDB" id="A0A4Y9SD25"/>
<dbReference type="InterPro" id="IPR050482">
    <property type="entry name" value="Sensor_HK_TwoCompSys"/>
</dbReference>
<keyword evidence="2" id="KW-0418">Kinase</keyword>
<evidence type="ECO:0000256" key="4">
    <source>
        <dbReference type="SAM" id="Phobius"/>
    </source>
</evidence>
<evidence type="ECO:0000259" key="5">
    <source>
        <dbReference type="SMART" id="SM00387"/>
    </source>
</evidence>
<dbReference type="Pfam" id="PF07730">
    <property type="entry name" value="HisKA_3"/>
    <property type="match status" value="1"/>
</dbReference>
<comment type="caution">
    <text evidence="6">The sequence shown here is derived from an EMBL/GenBank/DDBJ whole genome shotgun (WGS) entry which is preliminary data.</text>
</comment>
<reference evidence="6 7" key="1">
    <citation type="submission" date="2019-03" db="EMBL/GenBank/DDBJ databases">
        <title>Draft Genome Sequence of Duganella callidus sp. nov., a Novel Duganella Species Isolated from Cultivated Soil.</title>
        <authorList>
            <person name="Raths R."/>
            <person name="Peta V."/>
            <person name="Bucking H."/>
        </authorList>
    </citation>
    <scope>NUCLEOTIDE SEQUENCE [LARGE SCALE GENOMIC DNA]</scope>
    <source>
        <strain evidence="6 7">DN04</strain>
    </source>
</reference>
<dbReference type="InterPro" id="IPR015943">
    <property type="entry name" value="WD40/YVTN_repeat-like_dom_sf"/>
</dbReference>
<evidence type="ECO:0000256" key="3">
    <source>
        <dbReference type="ARBA" id="ARBA00023012"/>
    </source>
</evidence>
<evidence type="ECO:0000313" key="6">
    <source>
        <dbReference type="EMBL" id="TFW20620.1"/>
    </source>
</evidence>
<evidence type="ECO:0000313" key="7">
    <source>
        <dbReference type="Proteomes" id="UP000297729"/>
    </source>
</evidence>
<sequence>MAAILLFQQAQALNPGVRLEDLNHVSWSEKDGVPSDIQGMAQTRDGWLWLSTMDGLYRFDGLSFERVPLKRNRIYSVHALDNGDLLVSYELEGLSVIHPDGKVEDLADPAGQKLGSLGAMGMDRAGAIWAVSTNGLYRYAHGQWQLIGGGPDWAGRTLSLVIDQYDRVWASTDRGLYRYERDSGQLLRVVGEHFHGGLMQSPDGRLWVGQRDAVYPVPMPATGQSLPRQPEFNQAESRTMGQFDRDGNLWALACPIGVCRVARAGNLHDGAIIPSRQASGRLDQSWQLSNLSANAVLEDREGNIWIATNTGLDRFRENKLVPVRIPAPSGNLSLAGDSEGRLWAAEWRNRALWRVHPDDPPLRDPGRTVSTVATDRDGALLLAGPRDIERLRRGQSSRIALPMPGGQPTDLNVLGLLDDGKVLWMASIQTGLLGWVDGKWLPRSAFNLPKRIFMSAAAGPGQLWLSHNDGGLTFYDNGQQTRYDIAVVGQESGIFPGTQLIVAGEHGLAVLRGGKFEALAPFHAEALRNVSGLAVTPEGDRWLNGARGVVHVRRADWEAAMRDPRQPLAYEVIDALEGYPGRAAMENRLQTIYNAGNGQLWFRTSGGIVRLDTATLRLNTVKPVVQLLRVNSDERSYPANAPLRLPPGVRSFNIQYTAPGLRKPEAMRFQYLLDGVDPHWQDAGTRRAAYYTNIGPGHYTFKVRAVNEDGIVSDAVATLQMDVAPSMTETWWFQLLCAAAALLLLYGLYKYRLRRVTAAMARQLQVRMDERERIARTLHDTFLQSVQALTLRVYAVLTKLPAGSEPRAKLEAILDDADRAIDEGRDQVQQLRSGQDIGAQLDQTGTGLAALQPHIRFELQIEGTPRQLAPPVQEELCAIGQEALRNAFQHARAARITVRIDYRDEVLSLRVADDGRGIDNEEVRQRLRERHFGMVGMRERARRVGASIDISSAPGQGTVVELRAAARLAYVEQTA</sequence>
<dbReference type="CDD" id="cd16917">
    <property type="entry name" value="HATPase_UhpB-NarQ-NarX-like"/>
    <property type="match status" value="1"/>
</dbReference>
<gene>
    <name evidence="6" type="ORF">E4L98_14105</name>
</gene>
<dbReference type="Pfam" id="PF02518">
    <property type="entry name" value="HATPase_c"/>
    <property type="match status" value="1"/>
</dbReference>
<dbReference type="InterPro" id="IPR011110">
    <property type="entry name" value="Reg_prop"/>
</dbReference>
<dbReference type="Proteomes" id="UP000297729">
    <property type="component" value="Unassembled WGS sequence"/>
</dbReference>
<keyword evidence="7" id="KW-1185">Reference proteome</keyword>
<dbReference type="InterPro" id="IPR036890">
    <property type="entry name" value="HATPase_C_sf"/>
</dbReference>
<dbReference type="InterPro" id="IPR003594">
    <property type="entry name" value="HATPase_dom"/>
</dbReference>
<feature type="domain" description="Histidine kinase/HSP90-like ATPase" evidence="5">
    <location>
        <begin position="871"/>
        <end position="968"/>
    </location>
</feature>
<dbReference type="Gene3D" id="3.30.565.10">
    <property type="entry name" value="Histidine kinase-like ATPase, C-terminal domain"/>
    <property type="match status" value="1"/>
</dbReference>
<dbReference type="GO" id="GO:0016020">
    <property type="term" value="C:membrane"/>
    <property type="evidence" value="ECO:0007669"/>
    <property type="project" value="InterPro"/>
</dbReference>
<accession>A0A4Y9SD25</accession>
<dbReference type="Pfam" id="PF07495">
    <property type="entry name" value="Y_Y_Y"/>
    <property type="match status" value="1"/>
</dbReference>
<keyword evidence="1" id="KW-0808">Transferase</keyword>